<evidence type="ECO:0000259" key="1">
    <source>
        <dbReference type="Pfam" id="PF26138"/>
    </source>
</evidence>
<evidence type="ECO:0000313" key="3">
    <source>
        <dbReference type="Proteomes" id="UP000824120"/>
    </source>
</evidence>
<keyword evidence="3" id="KW-1185">Reference proteome</keyword>
<dbReference type="Proteomes" id="UP000824120">
    <property type="component" value="Chromosome 2"/>
</dbReference>
<organism evidence="2 3">
    <name type="scientific">Solanum commersonii</name>
    <name type="common">Commerson's wild potato</name>
    <name type="synonym">Commerson's nightshade</name>
    <dbReference type="NCBI Taxonomy" id="4109"/>
    <lineage>
        <taxon>Eukaryota</taxon>
        <taxon>Viridiplantae</taxon>
        <taxon>Streptophyta</taxon>
        <taxon>Embryophyta</taxon>
        <taxon>Tracheophyta</taxon>
        <taxon>Spermatophyta</taxon>
        <taxon>Magnoliopsida</taxon>
        <taxon>eudicotyledons</taxon>
        <taxon>Gunneridae</taxon>
        <taxon>Pentapetalae</taxon>
        <taxon>asterids</taxon>
        <taxon>lamiids</taxon>
        <taxon>Solanales</taxon>
        <taxon>Solanaceae</taxon>
        <taxon>Solanoideae</taxon>
        <taxon>Solaneae</taxon>
        <taxon>Solanum</taxon>
    </lineage>
</organism>
<protein>
    <recommendedName>
        <fullName evidence="1">DUF8040 domain-containing protein</fullName>
    </recommendedName>
</protein>
<dbReference type="OrthoDB" id="1635626at2759"/>
<accession>A0A9J6ATZ8</accession>
<dbReference type="EMBL" id="JACXVP010000002">
    <property type="protein sequence ID" value="KAG5628022.1"/>
    <property type="molecule type" value="Genomic_DNA"/>
</dbReference>
<evidence type="ECO:0000313" key="2">
    <source>
        <dbReference type="EMBL" id="KAG5628022.1"/>
    </source>
</evidence>
<name>A0A9J6ATZ8_SOLCO</name>
<feature type="domain" description="DUF8040" evidence="1">
    <location>
        <begin position="32"/>
        <end position="126"/>
    </location>
</feature>
<dbReference type="InterPro" id="IPR058353">
    <property type="entry name" value="DUF8040"/>
</dbReference>
<reference evidence="2 3" key="1">
    <citation type="submission" date="2020-09" db="EMBL/GenBank/DDBJ databases">
        <title>De no assembly of potato wild relative species, Solanum commersonii.</title>
        <authorList>
            <person name="Cho K."/>
        </authorList>
    </citation>
    <scope>NUCLEOTIDE SEQUENCE [LARGE SCALE GENOMIC DNA]</scope>
    <source>
        <strain evidence="2">LZ3.2</strain>
        <tissue evidence="2">Leaf</tissue>
    </source>
</reference>
<comment type="caution">
    <text evidence="2">The sequence shown here is derived from an EMBL/GenBank/DDBJ whole genome shotgun (WGS) entry which is preliminary data.</text>
</comment>
<gene>
    <name evidence="2" type="ORF">H5410_013240</name>
</gene>
<dbReference type="Pfam" id="PF26138">
    <property type="entry name" value="DUF8040"/>
    <property type="match status" value="1"/>
</dbReference>
<proteinExistence type="predicted"/>
<sequence length="162" mass="19143">MSISSTATVEHIEQVRREHKLLCRTQQHTSRPGMVWINELLCGHRMRMYESLRFYPETFCQLVSFIKQNNLLPIEHRTTQVQIEEALGIFLTIIARNDSQRSASETFQHSLEIINRHVKIVAEAISKMAPTFIQQKNMTGVHSKIRHNTRFWPWFKVKFQSH</sequence>
<dbReference type="AlphaFoldDB" id="A0A9J6ATZ8"/>